<dbReference type="GO" id="GO:0005524">
    <property type="term" value="F:ATP binding"/>
    <property type="evidence" value="ECO:0007669"/>
    <property type="project" value="UniProtKB-KW"/>
</dbReference>
<keyword evidence="4" id="KW-0547">Nucleotide-binding</keyword>
<dbReference type="Gene3D" id="3.40.50.300">
    <property type="entry name" value="P-loop containing nucleotide triphosphate hydrolases"/>
    <property type="match status" value="4"/>
</dbReference>
<dbReference type="InterPro" id="IPR014756">
    <property type="entry name" value="Ig_E-set"/>
</dbReference>
<dbReference type="PANTHER" id="PTHR47961">
    <property type="entry name" value="DNA POLYMERASE THETA, PUTATIVE (AFU_ORTHOLOGUE AFUA_1G05260)-RELATED"/>
    <property type="match status" value="1"/>
</dbReference>
<evidence type="ECO:0000256" key="7">
    <source>
        <dbReference type="ARBA" id="ARBA00022840"/>
    </source>
</evidence>
<dbReference type="Gene3D" id="2.60.40.150">
    <property type="entry name" value="C2 domain"/>
    <property type="match status" value="2"/>
</dbReference>
<dbReference type="EMBL" id="CAJPVJ010000086">
    <property type="protein sequence ID" value="CAG2160516.1"/>
    <property type="molecule type" value="Genomic_DNA"/>
</dbReference>
<dbReference type="SMART" id="SM00973">
    <property type="entry name" value="Sec63"/>
    <property type="match status" value="2"/>
</dbReference>
<comment type="subcellular location">
    <subcellularLocation>
        <location evidence="1">Cytoplasm</location>
    </subcellularLocation>
</comment>
<dbReference type="SUPFAM" id="SSF81296">
    <property type="entry name" value="E set domains"/>
    <property type="match status" value="1"/>
</dbReference>
<evidence type="ECO:0000256" key="4">
    <source>
        <dbReference type="ARBA" id="ARBA00022741"/>
    </source>
</evidence>
<feature type="domain" description="Helicase C-terminal" evidence="10">
    <location>
        <begin position="1647"/>
        <end position="1842"/>
    </location>
</feature>
<feature type="domain" description="Helicase ATP-binding" evidence="9">
    <location>
        <begin position="1439"/>
        <end position="1614"/>
    </location>
</feature>
<dbReference type="FunFam" id="3.40.50.300:FF:000198">
    <property type="entry name" value="Activating signal cointegrator 1 complex subunit"/>
    <property type="match status" value="1"/>
</dbReference>
<comment type="function">
    <text evidence="8">Catalyzes the ATP-dependent unwinding of U4/U6 RNA duplices, an essential step in the assembly of a catalytically active spliceosome. Plays a role in pre-mRNA splicing.</text>
</comment>
<evidence type="ECO:0008006" key="13">
    <source>
        <dbReference type="Google" id="ProtNLM"/>
    </source>
</evidence>
<dbReference type="InterPro" id="IPR027417">
    <property type="entry name" value="P-loop_NTPase"/>
</dbReference>
<keyword evidence="3" id="KW-0677">Repeat</keyword>
<dbReference type="OrthoDB" id="5575at2759"/>
<dbReference type="EMBL" id="OC914911">
    <property type="protein sequence ID" value="CAD7637434.1"/>
    <property type="molecule type" value="Genomic_DNA"/>
</dbReference>
<keyword evidence="5" id="KW-0378">Hydrolase</keyword>
<dbReference type="FunFam" id="3.40.50.300:FF:000231">
    <property type="entry name" value="Activating signal cointegrator 1 complex subunit 3"/>
    <property type="match status" value="1"/>
</dbReference>
<dbReference type="FunFam" id="3.40.50.300:FF:000102">
    <property type="entry name" value="RNA helicase, activating signal cointegrator 1"/>
    <property type="match status" value="1"/>
</dbReference>
<keyword evidence="6" id="KW-0347">Helicase</keyword>
<evidence type="ECO:0000313" key="11">
    <source>
        <dbReference type="EMBL" id="CAD7637434.1"/>
    </source>
</evidence>
<dbReference type="InterPro" id="IPR057842">
    <property type="entry name" value="WH_MER3"/>
</dbReference>
<feature type="domain" description="Helicase C-terminal" evidence="10">
    <location>
        <begin position="798"/>
        <end position="1012"/>
    </location>
</feature>
<dbReference type="CDD" id="cd18795">
    <property type="entry name" value="SF2_C_Ski2"/>
    <property type="match status" value="2"/>
</dbReference>
<evidence type="ECO:0000256" key="5">
    <source>
        <dbReference type="ARBA" id="ARBA00022801"/>
    </source>
</evidence>
<dbReference type="FunFam" id="1.10.3380.10:FF:000002">
    <property type="entry name" value="Activating signal cointegrator 1 complex subunit 3"/>
    <property type="match status" value="1"/>
</dbReference>
<dbReference type="SUPFAM" id="SSF46785">
    <property type="entry name" value="Winged helix' DNA-binding domain"/>
    <property type="match status" value="2"/>
</dbReference>
<dbReference type="SUPFAM" id="SSF52540">
    <property type="entry name" value="P-loop containing nucleoside triphosphate hydrolases"/>
    <property type="match status" value="4"/>
</dbReference>
<evidence type="ECO:0000256" key="3">
    <source>
        <dbReference type="ARBA" id="ARBA00022737"/>
    </source>
</evidence>
<gene>
    <name evidence="11" type="ORF">ONB1V03_LOCUS811</name>
</gene>
<evidence type="ECO:0000256" key="1">
    <source>
        <dbReference type="ARBA" id="ARBA00004496"/>
    </source>
</evidence>
<dbReference type="InterPro" id="IPR036388">
    <property type="entry name" value="WH-like_DNA-bd_sf"/>
</dbReference>
<dbReference type="FunFam" id="2.60.40.150:FF:000113">
    <property type="entry name" value="activating signal cointegrator 1 complex subunit 3"/>
    <property type="match status" value="1"/>
</dbReference>
<dbReference type="PANTHER" id="PTHR47961:SF13">
    <property type="entry name" value="ACTIVATING SIGNAL COINTEGRATOR 1 COMPLEX SUBUNIT 3"/>
    <property type="match status" value="1"/>
</dbReference>
<dbReference type="FunFam" id="3.40.50.300:FF:000062">
    <property type="entry name" value="U5 small nuclear ribonucleoprotein helicase"/>
    <property type="match status" value="1"/>
</dbReference>
<keyword evidence="2" id="KW-0963">Cytoplasm</keyword>
<dbReference type="Pfam" id="PF00271">
    <property type="entry name" value="Helicase_C"/>
    <property type="match status" value="2"/>
</dbReference>
<dbReference type="PIRSF" id="PIRSF039073">
    <property type="entry name" value="BRR2"/>
    <property type="match status" value="1"/>
</dbReference>
<dbReference type="PROSITE" id="PS51192">
    <property type="entry name" value="HELICASE_ATP_BIND_1"/>
    <property type="match status" value="2"/>
</dbReference>
<dbReference type="InterPro" id="IPR003593">
    <property type="entry name" value="AAA+_ATPase"/>
</dbReference>
<accession>A0A7R9LBW1</accession>
<reference evidence="11" key="1">
    <citation type="submission" date="2020-11" db="EMBL/GenBank/DDBJ databases">
        <authorList>
            <person name="Tran Van P."/>
        </authorList>
    </citation>
    <scope>NUCLEOTIDE SEQUENCE</scope>
</reference>
<dbReference type="Gene3D" id="1.10.3380.10">
    <property type="entry name" value="Sec63 N-terminal domain-like domain"/>
    <property type="match status" value="2"/>
</dbReference>
<dbReference type="GO" id="GO:0180022">
    <property type="term" value="C:RQC-trigger complex"/>
    <property type="evidence" value="ECO:0007669"/>
    <property type="project" value="UniProtKB-ARBA"/>
</dbReference>
<dbReference type="FunFam" id="1.10.3380.10:FF:000001">
    <property type="entry name" value="U5 small nuclear ribonucleoprotein helicase"/>
    <property type="match status" value="1"/>
</dbReference>
<dbReference type="GO" id="GO:0004386">
    <property type="term" value="F:helicase activity"/>
    <property type="evidence" value="ECO:0007669"/>
    <property type="project" value="UniProtKB-KW"/>
</dbReference>
<dbReference type="Gene3D" id="1.10.10.10">
    <property type="entry name" value="Winged helix-like DNA-binding domain superfamily/Winged helix DNA-binding domain"/>
    <property type="match status" value="2"/>
</dbReference>
<dbReference type="SMART" id="SM00382">
    <property type="entry name" value="AAA"/>
    <property type="match status" value="2"/>
</dbReference>
<dbReference type="InterPro" id="IPR011545">
    <property type="entry name" value="DEAD/DEAH_box_helicase_dom"/>
</dbReference>
<dbReference type="InterPro" id="IPR001650">
    <property type="entry name" value="Helicase_C-like"/>
</dbReference>
<dbReference type="PROSITE" id="PS51194">
    <property type="entry name" value="HELICASE_CTER"/>
    <property type="match status" value="2"/>
</dbReference>
<dbReference type="Pfam" id="PF02889">
    <property type="entry name" value="Sec63"/>
    <property type="match status" value="2"/>
</dbReference>
<keyword evidence="12" id="KW-1185">Reference proteome</keyword>
<dbReference type="InterPro" id="IPR004179">
    <property type="entry name" value="Sec63-dom"/>
</dbReference>
<dbReference type="GO" id="GO:0005737">
    <property type="term" value="C:cytoplasm"/>
    <property type="evidence" value="ECO:0007669"/>
    <property type="project" value="UniProtKB-SubCell"/>
</dbReference>
<feature type="domain" description="Helicase ATP-binding" evidence="9">
    <location>
        <begin position="582"/>
        <end position="768"/>
    </location>
</feature>
<dbReference type="SUPFAM" id="SSF158702">
    <property type="entry name" value="Sec63 N-terminal domain-like"/>
    <property type="match status" value="2"/>
</dbReference>
<evidence type="ECO:0000259" key="10">
    <source>
        <dbReference type="PROSITE" id="PS51194"/>
    </source>
</evidence>
<evidence type="ECO:0000256" key="8">
    <source>
        <dbReference type="ARBA" id="ARBA00054527"/>
    </source>
</evidence>
<evidence type="ECO:0000256" key="2">
    <source>
        <dbReference type="ARBA" id="ARBA00022490"/>
    </source>
</evidence>
<dbReference type="FunFam" id="1.10.10.10:FF:000012">
    <property type="entry name" value="U5 small nuclear ribonucleoprotein helicase"/>
    <property type="match status" value="1"/>
</dbReference>
<dbReference type="SMART" id="SM00490">
    <property type="entry name" value="HELICc"/>
    <property type="match status" value="2"/>
</dbReference>
<dbReference type="SMART" id="SM00487">
    <property type="entry name" value="DEXDc"/>
    <property type="match status" value="2"/>
</dbReference>
<proteinExistence type="predicted"/>
<dbReference type="InterPro" id="IPR036390">
    <property type="entry name" value="WH_DNA-bd_sf"/>
</dbReference>
<dbReference type="InterPro" id="IPR035892">
    <property type="entry name" value="C2_domain_sf"/>
</dbReference>
<name>A0A7R9LBW1_9ACAR</name>
<dbReference type="Pfam" id="PF23445">
    <property type="entry name" value="WHD_SNRNP200"/>
    <property type="match status" value="2"/>
</dbReference>
<dbReference type="CDD" id="cd18022">
    <property type="entry name" value="DEXHc_ASCC3_2"/>
    <property type="match status" value="1"/>
</dbReference>
<evidence type="ECO:0000256" key="6">
    <source>
        <dbReference type="ARBA" id="ARBA00022806"/>
    </source>
</evidence>
<dbReference type="Pfam" id="PF00270">
    <property type="entry name" value="DEAD"/>
    <property type="match status" value="2"/>
</dbReference>
<dbReference type="GO" id="GO:0016787">
    <property type="term" value="F:hydrolase activity"/>
    <property type="evidence" value="ECO:0007669"/>
    <property type="project" value="UniProtKB-KW"/>
</dbReference>
<protein>
    <recommendedName>
        <fullName evidence="13">Activating signal cointegrator 1 complex subunit 3</fullName>
    </recommendedName>
</protein>
<dbReference type="Gene3D" id="1.10.150.20">
    <property type="entry name" value="5' to 3' exonuclease, C-terminal subdomain"/>
    <property type="match status" value="1"/>
</dbReference>
<dbReference type="InterPro" id="IPR050474">
    <property type="entry name" value="Hel308_SKI2-like"/>
</dbReference>
<keyword evidence="7" id="KW-0067">ATP-binding</keyword>
<evidence type="ECO:0000313" key="12">
    <source>
        <dbReference type="Proteomes" id="UP000728032"/>
    </source>
</evidence>
<dbReference type="InterPro" id="IPR014001">
    <property type="entry name" value="Helicase_ATP-bd"/>
</dbReference>
<sequence length="2276" mass="258155">MAAMAVTSEGFSFSDYVRTYGSVSRPPNEYDECATDEAYYRLQRQRLLLQTQRNSLPQWLDVKECLEDVVKARDISAKQWADLTRQTMDIGREFVGQGSTPDLHESAAVYALQVFHDFRYVKHAPGVSAQHHHQLEQMFGADRVANRLVDTAYEWANTLLDMLDPEDRERLFVPYRLRSEVKANGIGSPSGGDDQPFDSLDHFDDEDQWADYQYKDLDDDPFVDRISKTICVKYDSFGDSRSKSGAKSKAYDLSFEYKDNNLTALSKASHLSSSSARFEATKNGIQKGNSSGDHDIEWLNHELNKYIGNYYEKTGEQFYMNIETLVDTVMDWIQSDAKSSDELVADLHSLLGDDCMSLIEKLVKYRTQLKTSYKQMFGEQALNNESNGADIPLKKRTQPLGPPVLRERGPAIAPSVVVQTADEKILKKQVRKMEKKLNKEYYKELTAGDQSSTGNLTADDIERMKQQREAQLYCAMMGPLFKDPGAAPELLDRSEYPFVFDSMAETKSTAAFISGAKMTLPLGFERKDRRLWEEITIPAPPAPPEIAVNEYPLIDVESLDEFGRLGFDGVKRLNRIQSIVFKTADTTNENMLICAPTGAGKTNVAMLAIIAQIRANAQGGDVRRINLDAFKIVYIAPMKALAAEMTDNFSKRLQPFGIRVRELTGDMQLTKSEIMSTQMLVTTPEKWDVVTRKAKGDVQLLQLVRLVIIDEVHLLQSDRGPVLEALVARTKRYIESSQEMIRMVGLSATLPNYRDVAEFLRINPRKGLFVFDNRFRPVPLTQTFIGCKATQTMQQMHDMDEVCYEKVRDMAAKGHQVMVFVHARNATYRTAVLLKDRAHKTESLSAFKCDTTRLPGAEQMIRRARHQGLQELFNAGFAIHHAGMLRQDRNLVEKLFRAGVVKVLVCTSTLAWGVNLPAHSVVIKGTEMYDSSQGNFVDISMLDVMQIFGRAGRPQYDTEGHGTIITAHNKLRHYLSLLTNQFPIESQFKKYLTDNMNAEIVSGTITTIDEAVDWIRDTYLYIRMRKNPQCYGIGADDLRRDRDLFEYRRRLVRESAEDLDTAKMIRYSPETGTLDPTDLGRTASHYYIKYDTIMKFNEVIKDTMNERDIFAMIATAQEFDQLKSREDEFEELEDLLRHSCQLGVPGGVENKNGKVNILMQSQLSRVKIDSFSLVSDTMFVMQNVNRIARGLFDYVLKKGWALLAQHLLRVSLMFERRMWDYETPLRQFPTEISYEVMSKLERLKPPLTIDRIRETSADDLGRLVRHQSYGAILKRLAETLPAVQVEASLRPITRTVLMVQAEVRPAFRWDDRHHGKVCESFWLWLSDIDSNHIYHSELFKLTKKQVQRRESQKLTFNIPLLDPDHLPSQYIIHCAFDRWLGCELDVSLPCRQLILPEKYVPYTKLLDLDPLPVSALNNPLYESIYRFSHFNPIQTQIFHTLYHTDGNVLVGAPTGSGKTICAEMAMFRTFTTNPGAKVVYIAPLKALVRERVDDWRQKLEQTMGRRVVELTGDVTPDVRAIMAADVIVTTPEKWDGISRSWQQRRYVRDVALIVIDEIHLLGEDRGPVLEVIVSRTNFIRQNSDQKIRIVGLSTAIANAQDLANWLDIKGIGLYNFNPSVRPVPIEVHVQGFPGKNYCPRMALMNKPTYRAILHHSPTKPVLIFVSSRRQTRLTAYDLMTFLANDSANDRFLRMDRREMSALIANVRDSSLKTTLDFGIGLHHAGLHERDRCLVEELFANQKIQVLVSTATLAWGVNLPAHAVIIKGTEYFDGKKHRYVDFPITDVLQMMGRAGRPQFDDTGVAVVLVQDTKKEFYKKFLYEPFPVESSLLSVLSDHMNAEIVSGTVGTRQQAIEYLNWTYLFRRVLKNPHYYGLLSADTQDVNQFLSTVIDTTIHALMADLCLTIDEEDDRTLTATPLGRIASFYYINHSTVRAFHTALADPQVDVDYAGLLDVLTGAYEYNELPVRHNEDILNAELSMKCPIKLSSSRHPMDSPHTKAHLLLQAHVSRLPVPNTDYSTDLKSVLDQAIRITQAMIDVAALAGALPTVLKIVTMLQMIVQCRWQSDNPLLALPDVDSHTAAAVPVALRSLPQLTRTALSNGFVGLQALLRPHVGDQSALKCIYESLIKLPLIECTMSLAKTGGDESVVTQRVPVGAVFDTVSKRPASAVVDRDAEYALVCDFRRPHVRQKDGGTSRALAPKFPKPKDENWFAVLGDVERRELIALRRLGSIGSKGQHSLSFTTPSTPGPVVYTFYLLSDCYLNLDQQYTIYLSVR</sequence>
<organism evidence="11">
    <name type="scientific">Oppiella nova</name>
    <dbReference type="NCBI Taxonomy" id="334625"/>
    <lineage>
        <taxon>Eukaryota</taxon>
        <taxon>Metazoa</taxon>
        <taxon>Ecdysozoa</taxon>
        <taxon>Arthropoda</taxon>
        <taxon>Chelicerata</taxon>
        <taxon>Arachnida</taxon>
        <taxon>Acari</taxon>
        <taxon>Acariformes</taxon>
        <taxon>Sarcoptiformes</taxon>
        <taxon>Oribatida</taxon>
        <taxon>Brachypylina</taxon>
        <taxon>Oppioidea</taxon>
        <taxon>Oppiidae</taxon>
        <taxon>Oppiella</taxon>
    </lineage>
</organism>
<evidence type="ECO:0000259" key="9">
    <source>
        <dbReference type="PROSITE" id="PS51192"/>
    </source>
</evidence>
<dbReference type="Proteomes" id="UP000728032">
    <property type="component" value="Unassembled WGS sequence"/>
</dbReference>
<dbReference type="GO" id="GO:0003676">
    <property type="term" value="F:nucleic acid binding"/>
    <property type="evidence" value="ECO:0007669"/>
    <property type="project" value="InterPro"/>
</dbReference>
<dbReference type="FunFam" id="1.10.10.10:FF:000024">
    <property type="entry name" value="U5 small nuclear ribonucleoprotein helicase"/>
    <property type="match status" value="1"/>
</dbReference>